<sequence length="233" mass="24337">MPSKRNAAPSAATKQRAKRTRQVTTEDAVLAQDQTIESAGTGVGSRTRSRNKQVTNRTGARRDRTPDSVPEAQPHPLLYLATMATESAASTNNSASSSSSGSPLAGHLTVAGDNSIPLSSIGDTGLSNHLAVNDVQPLSANNNSSSSGGGFVNNPYMATLPGANSTLGRPGAENGALPATCCPYCKQPMPSLRVSQQTPPPLLPVSSLPIPLLHIGRRLPRKPAMKFVYAIYK</sequence>
<dbReference type="EMBL" id="JANBVB010002107">
    <property type="protein sequence ID" value="KAJ2888006.1"/>
    <property type="molecule type" value="Genomic_DNA"/>
</dbReference>
<evidence type="ECO:0000313" key="1">
    <source>
        <dbReference type="EMBL" id="KAJ2888006.1"/>
    </source>
</evidence>
<comment type="caution">
    <text evidence="1">The sequence shown here is derived from an EMBL/GenBank/DDBJ whole genome shotgun (WGS) entry which is preliminary data.</text>
</comment>
<accession>A0ACC1LX32</accession>
<protein>
    <submittedName>
        <fullName evidence="1">Uncharacterized protein</fullName>
    </submittedName>
</protein>
<reference evidence="1" key="1">
    <citation type="submission" date="2022-07" db="EMBL/GenBank/DDBJ databases">
        <title>Phylogenomic reconstructions and comparative analyses of Kickxellomycotina fungi.</title>
        <authorList>
            <person name="Reynolds N.K."/>
            <person name="Stajich J.E."/>
            <person name="Barry K."/>
            <person name="Grigoriev I.V."/>
            <person name="Crous P."/>
            <person name="Smith M.E."/>
        </authorList>
    </citation>
    <scope>NUCLEOTIDE SEQUENCE</scope>
    <source>
        <strain evidence="1">CBS 190363</strain>
    </source>
</reference>
<proteinExistence type="predicted"/>
<organism evidence="1 2">
    <name type="scientific">Coemansia aciculifera</name>
    <dbReference type="NCBI Taxonomy" id="417176"/>
    <lineage>
        <taxon>Eukaryota</taxon>
        <taxon>Fungi</taxon>
        <taxon>Fungi incertae sedis</taxon>
        <taxon>Zoopagomycota</taxon>
        <taxon>Kickxellomycotina</taxon>
        <taxon>Kickxellomycetes</taxon>
        <taxon>Kickxellales</taxon>
        <taxon>Kickxellaceae</taxon>
        <taxon>Coemansia</taxon>
    </lineage>
</organism>
<dbReference type="Proteomes" id="UP001139981">
    <property type="component" value="Unassembled WGS sequence"/>
</dbReference>
<keyword evidence="2" id="KW-1185">Reference proteome</keyword>
<evidence type="ECO:0000313" key="2">
    <source>
        <dbReference type="Proteomes" id="UP001139981"/>
    </source>
</evidence>
<name>A0ACC1LX32_9FUNG</name>
<gene>
    <name evidence="1" type="ORF">IWW38_005022</name>
</gene>